<evidence type="ECO:0000313" key="5">
    <source>
        <dbReference type="EMBL" id="MFC3963067.1"/>
    </source>
</evidence>
<sequence length="276" mass="29556">MESDPVAVELNVDAALLLQELAGIESYPPVLAVLPNIYDLDDRHRVRVAVAAELGELGILAGGAVHPVVERWLHCLHRPDVELVARIVDTGRSGGDRTMLRFSLVRSAREHVLALRCEDSIVIQPVFQGGRELRNVTAALTAALGYLPAVRFEPVSADLAEFEAVPGDPVERRAALLALGANPHSAGVLTRVLDEVVRRAEIVAVQHRDGGSVETEVCLSVLDTVSGRLVVVPHPTLDGRVSSTFAPGDDAAVHAGVAALLELLPGRSWFDTSRIQ</sequence>
<evidence type="ECO:0000256" key="3">
    <source>
        <dbReference type="ARBA" id="ARBA00022490"/>
    </source>
</evidence>
<evidence type="ECO:0000256" key="1">
    <source>
        <dbReference type="ARBA" id="ARBA00004496"/>
    </source>
</evidence>
<evidence type="ECO:0000313" key="6">
    <source>
        <dbReference type="Proteomes" id="UP001595696"/>
    </source>
</evidence>
<keyword evidence="4" id="KW-0143">Chaperone</keyword>
<keyword evidence="3" id="KW-0963">Cytoplasm</keyword>
<reference evidence="6" key="1">
    <citation type="journal article" date="2019" name="Int. J. Syst. Evol. Microbiol.">
        <title>The Global Catalogue of Microorganisms (GCM) 10K type strain sequencing project: providing services to taxonomists for standard genome sequencing and annotation.</title>
        <authorList>
            <consortium name="The Broad Institute Genomics Platform"/>
            <consortium name="The Broad Institute Genome Sequencing Center for Infectious Disease"/>
            <person name="Wu L."/>
            <person name="Ma J."/>
        </authorList>
    </citation>
    <scope>NUCLEOTIDE SEQUENCE [LARGE SCALE GENOMIC DNA]</scope>
    <source>
        <strain evidence="6">CGMCC 4.7330</strain>
    </source>
</reference>
<accession>A0ABV8DUM3</accession>
<dbReference type="Pfam" id="PF14011">
    <property type="entry name" value="ESX-1_EspG"/>
    <property type="match status" value="1"/>
</dbReference>
<dbReference type="InterPro" id="IPR025734">
    <property type="entry name" value="EspG"/>
</dbReference>
<gene>
    <name evidence="5" type="ORF">ACFO0B_13815</name>
</gene>
<organism evidence="5 6">
    <name type="scientific">Nocardia jiangsuensis</name>
    <dbReference type="NCBI Taxonomy" id="1691563"/>
    <lineage>
        <taxon>Bacteria</taxon>
        <taxon>Bacillati</taxon>
        <taxon>Actinomycetota</taxon>
        <taxon>Actinomycetes</taxon>
        <taxon>Mycobacteriales</taxon>
        <taxon>Nocardiaceae</taxon>
        <taxon>Nocardia</taxon>
    </lineage>
</organism>
<dbReference type="Proteomes" id="UP001595696">
    <property type="component" value="Unassembled WGS sequence"/>
</dbReference>
<keyword evidence="6" id="KW-1185">Reference proteome</keyword>
<evidence type="ECO:0000256" key="4">
    <source>
        <dbReference type="ARBA" id="ARBA00023186"/>
    </source>
</evidence>
<evidence type="ECO:0000256" key="2">
    <source>
        <dbReference type="ARBA" id="ARBA00006411"/>
    </source>
</evidence>
<comment type="caution">
    <text evidence="5">The sequence shown here is derived from an EMBL/GenBank/DDBJ whole genome shotgun (WGS) entry which is preliminary data.</text>
</comment>
<comment type="subcellular location">
    <subcellularLocation>
        <location evidence="1">Cytoplasm</location>
    </subcellularLocation>
</comment>
<dbReference type="RefSeq" id="WP_378612800.1">
    <property type="nucleotide sequence ID" value="NZ_JBHSAX010000013.1"/>
</dbReference>
<dbReference type="EMBL" id="JBHSAX010000013">
    <property type="protein sequence ID" value="MFC3963067.1"/>
    <property type="molecule type" value="Genomic_DNA"/>
</dbReference>
<comment type="similarity">
    <text evidence="2">Belongs to the EspG family.</text>
</comment>
<protein>
    <submittedName>
        <fullName evidence="5">ESX secretion-associated protein EspG</fullName>
    </submittedName>
</protein>
<name>A0ABV8DUM3_9NOCA</name>
<proteinExistence type="inferred from homology"/>